<dbReference type="AlphaFoldDB" id="A0A5E4UNL5"/>
<dbReference type="OrthoDB" id="10013448at2"/>
<dbReference type="RefSeq" id="WP_150679482.1">
    <property type="nucleotide sequence ID" value="NZ_CABPSK010000002.1"/>
</dbReference>
<reference evidence="1 2" key="1">
    <citation type="submission" date="2019-08" db="EMBL/GenBank/DDBJ databases">
        <authorList>
            <person name="Peeters C."/>
        </authorList>
    </citation>
    <scope>NUCLEOTIDE SEQUENCE [LARGE SCALE GENOMIC DNA]</scope>
    <source>
        <strain evidence="1 2">LMG 31114</strain>
    </source>
</reference>
<gene>
    <name evidence="1" type="ORF">PPN31114_02145</name>
</gene>
<keyword evidence="2" id="KW-1185">Reference proteome</keyword>
<name>A0A5E4UNL5_9BURK</name>
<evidence type="ECO:0000313" key="1">
    <source>
        <dbReference type="EMBL" id="VVE01497.1"/>
    </source>
</evidence>
<protein>
    <submittedName>
        <fullName evidence="1">Uncharacterized protein</fullName>
    </submittedName>
</protein>
<dbReference type="EMBL" id="CABPSK010000002">
    <property type="protein sequence ID" value="VVE01497.1"/>
    <property type="molecule type" value="Genomic_DNA"/>
</dbReference>
<dbReference type="Proteomes" id="UP000366945">
    <property type="component" value="Unassembled WGS sequence"/>
</dbReference>
<evidence type="ECO:0000313" key="2">
    <source>
        <dbReference type="Proteomes" id="UP000366945"/>
    </source>
</evidence>
<accession>A0A5E4UNL5</accession>
<dbReference type="GeneID" id="300404181"/>
<organism evidence="1 2">
    <name type="scientific">Pandoraea pneumonica</name>
    <dbReference type="NCBI Taxonomy" id="2508299"/>
    <lineage>
        <taxon>Bacteria</taxon>
        <taxon>Pseudomonadati</taxon>
        <taxon>Pseudomonadota</taxon>
        <taxon>Betaproteobacteria</taxon>
        <taxon>Burkholderiales</taxon>
        <taxon>Burkholderiaceae</taxon>
        <taxon>Pandoraea</taxon>
    </lineage>
</organism>
<proteinExistence type="predicted"/>
<sequence>MSVDFTFDQSELNEALKGASTFFDKALDVDERGRGHAYAMLFQIAENRQPGSGRDTLDKFVGVVNALERMAKLDPTFREAFGNTAAFRDLKFDWALDLNSFLKSQSLFNESHDTLPTPATEFTSNKYGVTGVDILRAMNTEKMEVSYEMFSATTHLPLSSGERRQHSVFVQRTISDKYPSRYEHTIFDPNRGVIVGRSEEEAGEFLDASLRRLNESTISDASKDAFYPRYVRDVADVPPEVWNSLESVVRHVQNFMDGGEIAADGRTETVTADTTLTPRYTFRFADNVLHFTVDVTLHRSGQPDETRSYTDDAAFANWKQFDWQVKNDFHLPEPDDLRRAAFDPAIAASGKLDQLVQSLSVSRTPDAGVATGFQEARRVDDVIALSCQH</sequence>